<evidence type="ECO:0000313" key="2">
    <source>
        <dbReference type="Proteomes" id="UP000768646"/>
    </source>
</evidence>
<organism evidence="1 2">
    <name type="scientific">Pneumocystis oryctolagi</name>
    <dbReference type="NCBI Taxonomy" id="42067"/>
    <lineage>
        <taxon>Eukaryota</taxon>
        <taxon>Fungi</taxon>
        <taxon>Dikarya</taxon>
        <taxon>Ascomycota</taxon>
        <taxon>Taphrinomycotina</taxon>
        <taxon>Pneumocystomycetes</taxon>
        <taxon>Pneumocystaceae</taxon>
        <taxon>Pneumocystis</taxon>
    </lineage>
</organism>
<reference evidence="1 2" key="1">
    <citation type="journal article" date="2021" name="Commun. Biol.">
        <title>Genomic insights into the host specific adaptation of the Pneumocystis genus.</title>
        <authorList>
            <person name="Cisse O.H."/>
            <person name="Ma L."/>
            <person name="Dekker J.P."/>
            <person name="Khil P.P."/>
            <person name="Youn J.-H."/>
            <person name="Brenchley J.M."/>
            <person name="Blair R."/>
            <person name="Pahar B."/>
            <person name="Chabe M."/>
            <person name="Van Rompay K.K.A."/>
            <person name="Keesler R."/>
            <person name="Sukura A."/>
            <person name="Hirsch V."/>
            <person name="Kutty G."/>
            <person name="Liu Y."/>
            <person name="Peng L."/>
            <person name="Chen J."/>
            <person name="Song J."/>
            <person name="Weissenbacher-Lang C."/>
            <person name="Xu J."/>
            <person name="Upham N.S."/>
            <person name="Stajich J.E."/>
            <person name="Cuomo C.A."/>
            <person name="Cushion M.T."/>
            <person name="Kovacs J.A."/>
        </authorList>
    </citation>
    <scope>NUCLEOTIDE SEQUENCE [LARGE SCALE GENOMIC DNA]</scope>
    <source>
        <strain evidence="1 2">RABM</strain>
    </source>
</reference>
<proteinExistence type="predicted"/>
<evidence type="ECO:0000313" key="1">
    <source>
        <dbReference type="EMBL" id="KAG4306023.1"/>
    </source>
</evidence>
<keyword evidence="2" id="KW-1185">Reference proteome</keyword>
<comment type="caution">
    <text evidence="1">The sequence shown here is derived from an EMBL/GenBank/DDBJ whole genome shotgun (WGS) entry which is preliminary data.</text>
</comment>
<name>A0ACB7CG81_9ASCO</name>
<sequence>MKKQPVFGEMLEFLENRIYLTTLDENPDSEILSQFHFFTIDDSLVYNPFHHDFGPLNIGHLYRFSLTMHEMLSVRLLDPVIREKPFILYSKNDNRNRTCAACLVACYMVLVQNWPPHLALAPLIEADPPYIPFRDAGYAPADYGISIQDCVYGLWKAKEANILNIKNLDLEEYETYERVEYGDLNWITPHFIAFASPVQPGYGSHGNQKSVITPTFTSVLEYFSSHRVGLVIRLNKPLYDKKQFENLGVEHVDMFFEDGTCPDLEVVRKFCGLAEEMFEKDLVVAVHCKAGLGRTGCLIGAYLIYKYSFTANEVIAYMRMMRPGMVVGPQQHWLHINQHHFKKWSSQSLPKWTKATKFSTPPRSPLSNIKNNEVENTPLPVPTPGQPRKNINSQKKTRVISLGSDLREALTEVMEQKSVEINEIQSNKDNKNYITDSKHLIDHVHKEILKQNNSFMSASKKKTNNAEKNRSVSASNNSILNTTNITSGRVIKSRPSRGRV</sequence>
<gene>
    <name evidence="1" type="ORF">PORY_000011</name>
</gene>
<dbReference type="EMBL" id="JABTEG010000001">
    <property type="protein sequence ID" value="KAG4306023.1"/>
    <property type="molecule type" value="Genomic_DNA"/>
</dbReference>
<accession>A0ACB7CG81</accession>
<protein>
    <submittedName>
        <fullName evidence="1">Uncharacterized protein</fullName>
    </submittedName>
</protein>
<dbReference type="Proteomes" id="UP000768646">
    <property type="component" value="Unassembled WGS sequence"/>
</dbReference>